<dbReference type="InterPro" id="IPR036890">
    <property type="entry name" value="HATPase_C_sf"/>
</dbReference>
<evidence type="ECO:0008006" key="3">
    <source>
        <dbReference type="Google" id="ProtNLM"/>
    </source>
</evidence>
<proteinExistence type="predicted"/>
<dbReference type="AlphaFoldDB" id="A0A7X6ID92"/>
<evidence type="ECO:0000313" key="2">
    <source>
        <dbReference type="Proteomes" id="UP000534783"/>
    </source>
</evidence>
<sequence length="554" mass="63539">MNTCETPVVRLDEKYIPLMTRFGDAFAGERIWLRELLQNARRAGASRISILTDPSDREYFRIEDNGGGIENFQILLDPGHSNWTEEVLQHDLPFGVGFWSVIDVARRVEVRSKGWRGIFRKDRILAGEPVSFERCEEEPGTTVTVHLKKPLAGFAHLDARIRFQRLLEEQVCGFPVPVYLNGQPVARPYAIDVWDGLKCAFPEGIALVHFGRDVDAGRLDMTYYQGLPLGNDGYRQGAWPSVRAAGITVYLHLIGSGWRIKAPDRICLYDSREVSDKVSNLHRAIKRAVGEHVLRIGGGEERFDQLIEWGCSDLIREYPIPPGRWARIEAPLHLPHYEGDHQEECISRLPPREIPTRESGGRFLLADSFCFYPGEENIGHYFAAYALGLPMLHAWQDPEHWIWSYPGAETFEHFLTRRLKAVVRREDKITEGEWRGHPIVICKAYDLQVEGYGRKRIKENGYLNGTFYIIDGPYRDYYPIDHAESFETETEDFDHCGYELAVSEFRSQLAILLKDYGRLIEWALEKYARPLRGLKFIVDAEESGIVAREVADGR</sequence>
<gene>
    <name evidence="1" type="ORF">MNODULE_22285</name>
</gene>
<accession>A0A7X6ID92</accession>
<name>A0A7X6ID92_9BACT</name>
<dbReference type="Proteomes" id="UP000534783">
    <property type="component" value="Unassembled WGS sequence"/>
</dbReference>
<dbReference type="RefSeq" id="WP_168063450.1">
    <property type="nucleotide sequence ID" value="NZ_VTOW01000007.1"/>
</dbReference>
<comment type="caution">
    <text evidence="1">The sequence shown here is derived from an EMBL/GenBank/DDBJ whole genome shotgun (WGS) entry which is preliminary data.</text>
</comment>
<organism evidence="1 2">
    <name type="scientific">Candidatus Manganitrophus noduliformans</name>
    <dbReference type="NCBI Taxonomy" id="2606439"/>
    <lineage>
        <taxon>Bacteria</taxon>
        <taxon>Pseudomonadati</taxon>
        <taxon>Nitrospirota</taxon>
        <taxon>Nitrospiria</taxon>
        <taxon>Candidatus Troglogloeales</taxon>
        <taxon>Candidatus Manganitrophaceae</taxon>
        <taxon>Candidatus Manganitrophus</taxon>
    </lineage>
</organism>
<dbReference type="EMBL" id="VTOW01000007">
    <property type="protein sequence ID" value="NKE73493.1"/>
    <property type="molecule type" value="Genomic_DNA"/>
</dbReference>
<dbReference type="Gene3D" id="3.30.565.10">
    <property type="entry name" value="Histidine kinase-like ATPase, C-terminal domain"/>
    <property type="match status" value="1"/>
</dbReference>
<protein>
    <recommendedName>
        <fullName evidence="3">ATP-binding protein</fullName>
    </recommendedName>
</protein>
<evidence type="ECO:0000313" key="1">
    <source>
        <dbReference type="EMBL" id="NKE73493.1"/>
    </source>
</evidence>
<reference evidence="1 2" key="1">
    <citation type="journal article" date="2020" name="Nature">
        <title>Bacterial chemolithoautotrophy via manganese oxidation.</title>
        <authorList>
            <person name="Yu H."/>
            <person name="Leadbetter J.R."/>
        </authorList>
    </citation>
    <scope>NUCLEOTIDE SEQUENCE [LARGE SCALE GENOMIC DNA]</scope>
    <source>
        <strain evidence="1 2">Mn-1</strain>
    </source>
</reference>
<dbReference type="SUPFAM" id="SSF55874">
    <property type="entry name" value="ATPase domain of HSP90 chaperone/DNA topoisomerase II/histidine kinase"/>
    <property type="match status" value="1"/>
</dbReference>
<keyword evidence="2" id="KW-1185">Reference proteome</keyword>